<evidence type="ECO:0000313" key="13">
    <source>
        <dbReference type="EMBL" id="NQV65493.1"/>
    </source>
</evidence>
<keyword evidence="5 9" id="KW-0798">TonB box</keyword>
<comment type="similarity">
    <text evidence="8 9">Belongs to the TonB-dependent receptor family.</text>
</comment>
<evidence type="ECO:0000256" key="9">
    <source>
        <dbReference type="RuleBase" id="RU003357"/>
    </source>
</evidence>
<dbReference type="InterPro" id="IPR000531">
    <property type="entry name" value="Beta-barrel_TonB"/>
</dbReference>
<evidence type="ECO:0000313" key="14">
    <source>
        <dbReference type="Proteomes" id="UP000754644"/>
    </source>
</evidence>
<feature type="signal peptide" evidence="10">
    <location>
        <begin position="1"/>
        <end position="23"/>
    </location>
</feature>
<dbReference type="Proteomes" id="UP000754644">
    <property type="component" value="Unassembled WGS sequence"/>
</dbReference>
<evidence type="ECO:0000256" key="4">
    <source>
        <dbReference type="ARBA" id="ARBA00022692"/>
    </source>
</evidence>
<evidence type="ECO:0000256" key="6">
    <source>
        <dbReference type="ARBA" id="ARBA00023136"/>
    </source>
</evidence>
<dbReference type="InterPro" id="IPR012910">
    <property type="entry name" value="Plug_dom"/>
</dbReference>
<dbReference type="SUPFAM" id="SSF56935">
    <property type="entry name" value="Porins"/>
    <property type="match status" value="1"/>
</dbReference>
<keyword evidence="4 8" id="KW-0812">Transmembrane</keyword>
<keyword evidence="10" id="KW-0732">Signal</keyword>
<keyword evidence="2 8" id="KW-0813">Transport</keyword>
<dbReference type="EMBL" id="JABMOJ010000337">
    <property type="protein sequence ID" value="NQV65493.1"/>
    <property type="molecule type" value="Genomic_DNA"/>
</dbReference>
<keyword evidence="7 8" id="KW-0998">Cell outer membrane</keyword>
<comment type="subcellular location">
    <subcellularLocation>
        <location evidence="1 8">Cell outer membrane</location>
        <topology evidence="1 8">Multi-pass membrane protein</topology>
    </subcellularLocation>
</comment>
<evidence type="ECO:0000256" key="10">
    <source>
        <dbReference type="SAM" id="SignalP"/>
    </source>
</evidence>
<dbReference type="Pfam" id="PF00593">
    <property type="entry name" value="TonB_dep_Rec_b-barrel"/>
    <property type="match status" value="1"/>
</dbReference>
<dbReference type="Gene3D" id="2.170.130.10">
    <property type="entry name" value="TonB-dependent receptor, plug domain"/>
    <property type="match status" value="1"/>
</dbReference>
<name>A0A972VWC8_9GAMM</name>
<dbReference type="PANTHER" id="PTHR47234">
    <property type="match status" value="1"/>
</dbReference>
<evidence type="ECO:0000259" key="12">
    <source>
        <dbReference type="Pfam" id="PF07715"/>
    </source>
</evidence>
<organism evidence="13 14">
    <name type="scientific">SAR86 cluster bacterium</name>
    <dbReference type="NCBI Taxonomy" id="2030880"/>
    <lineage>
        <taxon>Bacteria</taxon>
        <taxon>Pseudomonadati</taxon>
        <taxon>Pseudomonadota</taxon>
        <taxon>Gammaproteobacteria</taxon>
        <taxon>SAR86 cluster</taxon>
    </lineage>
</organism>
<protein>
    <submittedName>
        <fullName evidence="13">TonB-dependent receptor</fullName>
    </submittedName>
</protein>
<evidence type="ECO:0000256" key="3">
    <source>
        <dbReference type="ARBA" id="ARBA00022452"/>
    </source>
</evidence>
<reference evidence="13" key="1">
    <citation type="submission" date="2020-05" db="EMBL/GenBank/DDBJ databases">
        <title>Sulfur intermediates as new biogeochemical hubs in an aquatic model microbial ecosystem.</title>
        <authorList>
            <person name="Vigneron A."/>
        </authorList>
    </citation>
    <scope>NUCLEOTIDE SEQUENCE</scope>
    <source>
        <strain evidence="13">Bin.250</strain>
    </source>
</reference>
<dbReference type="InterPro" id="IPR039426">
    <property type="entry name" value="TonB-dep_rcpt-like"/>
</dbReference>
<comment type="caution">
    <text evidence="13">The sequence shown here is derived from an EMBL/GenBank/DDBJ whole genome shotgun (WGS) entry which is preliminary data.</text>
</comment>
<evidence type="ECO:0000256" key="2">
    <source>
        <dbReference type="ARBA" id="ARBA00022448"/>
    </source>
</evidence>
<evidence type="ECO:0000256" key="1">
    <source>
        <dbReference type="ARBA" id="ARBA00004571"/>
    </source>
</evidence>
<dbReference type="AlphaFoldDB" id="A0A972VWC8"/>
<feature type="domain" description="TonB-dependent receptor plug" evidence="12">
    <location>
        <begin position="44"/>
        <end position="161"/>
    </location>
</feature>
<keyword evidence="6 8" id="KW-0472">Membrane</keyword>
<dbReference type="Gene3D" id="2.40.170.20">
    <property type="entry name" value="TonB-dependent receptor, beta-barrel domain"/>
    <property type="match status" value="1"/>
</dbReference>
<feature type="non-terminal residue" evidence="13">
    <location>
        <position position="819"/>
    </location>
</feature>
<gene>
    <name evidence="13" type="ORF">HQ497_09020</name>
</gene>
<dbReference type="PANTHER" id="PTHR47234:SF1">
    <property type="entry name" value="TONB-DEPENDENT RECEPTOR"/>
    <property type="match status" value="1"/>
</dbReference>
<evidence type="ECO:0000256" key="7">
    <source>
        <dbReference type="ARBA" id="ARBA00023237"/>
    </source>
</evidence>
<keyword evidence="13" id="KW-0675">Receptor</keyword>
<evidence type="ECO:0000259" key="11">
    <source>
        <dbReference type="Pfam" id="PF00593"/>
    </source>
</evidence>
<dbReference type="InterPro" id="IPR036942">
    <property type="entry name" value="Beta-barrel_TonB_sf"/>
</dbReference>
<evidence type="ECO:0000256" key="5">
    <source>
        <dbReference type="ARBA" id="ARBA00023077"/>
    </source>
</evidence>
<proteinExistence type="inferred from homology"/>
<feature type="domain" description="TonB-dependent receptor-like beta-barrel" evidence="11">
    <location>
        <begin position="367"/>
        <end position="808"/>
    </location>
</feature>
<dbReference type="InterPro" id="IPR037066">
    <property type="entry name" value="Plug_dom_sf"/>
</dbReference>
<dbReference type="PROSITE" id="PS52016">
    <property type="entry name" value="TONB_DEPENDENT_REC_3"/>
    <property type="match status" value="1"/>
</dbReference>
<evidence type="ECO:0000256" key="8">
    <source>
        <dbReference type="PROSITE-ProRule" id="PRU01360"/>
    </source>
</evidence>
<feature type="chain" id="PRO_5037547413" evidence="10">
    <location>
        <begin position="24"/>
        <end position="819"/>
    </location>
</feature>
<sequence>MGNFKKKALAAIMLPALALNVFAAEQAMEEVVVTGSYIKSSPTDGATPIDVISRDNIDEMGAMSISDITRNLTVNSGSENVPDSFTSGATQGTSNVNLRGLGLGSTLILVNGRRNTLAAATANDGSSYVDTSMIPAAALQRVEVLKEGAAAIYGSDAVAGVVNYITRKDFEGTEIGATFQSTTSDSQEDSQLTFLHGWANDTTNIVFAAEYMERTPLSSSKRPELTDQAISGLGNSFVLLGHLASPVQASVTVPTGDYAGTYPGIGYNVADANCVANAGIIIPQVSATTGASTGERCGFLYGPRFNVVNEETRKHVYANLKQDLGNNLEFNAEVMWANVEVLDNPQSPSYPALSYLTKVIGPTQAGNPFGVPLVWLGRPLGSAFQSPFAPRDNEHFRISLELDGELGDYHFNSALTKSSYTGKGTQPDTSTSKFDDAIAGIGGANGDESWDLFNPANNSQALIDYVYAEQKTETDTDLTTFDFVIDGEIGVINFASGLQYRRDELTVDRNDISRVEFDANGNLTKFADLMFLGGGVNVDQSRSAWAVFAEGQWEATDALELRFAGRYEDLGDETTFDPKISARFQAADNLVIRASASSSFREASLHQLYASSVGLQGVQDYNAAGATVGATVFIRVAQNANENLKPEESNNFNVGAIWDPIESVHVSLDYWKVDYTNVITIESAQGKVIADPEQSDVKRNTTGQLIGVTTNYFNAASVDTDGLDLEAGYAFPASDLGEMSITLVATRMLSYEIPVNGQTKDVVGLFNHDNFARSLPETKANTTFRWSNGDHNASIAARYISSYETTRAGAPAGYSNNID</sequence>
<dbReference type="GO" id="GO:0009279">
    <property type="term" value="C:cell outer membrane"/>
    <property type="evidence" value="ECO:0007669"/>
    <property type="project" value="UniProtKB-SubCell"/>
</dbReference>
<keyword evidence="3 8" id="KW-1134">Transmembrane beta strand</keyword>
<dbReference type="Pfam" id="PF07715">
    <property type="entry name" value="Plug"/>
    <property type="match status" value="1"/>
</dbReference>
<accession>A0A972VWC8</accession>